<organism evidence="2 3">
    <name type="scientific">Lojkania enalia</name>
    <dbReference type="NCBI Taxonomy" id="147567"/>
    <lineage>
        <taxon>Eukaryota</taxon>
        <taxon>Fungi</taxon>
        <taxon>Dikarya</taxon>
        <taxon>Ascomycota</taxon>
        <taxon>Pezizomycotina</taxon>
        <taxon>Dothideomycetes</taxon>
        <taxon>Pleosporomycetidae</taxon>
        <taxon>Pleosporales</taxon>
        <taxon>Pleosporales incertae sedis</taxon>
        <taxon>Lojkania</taxon>
    </lineage>
</organism>
<accession>A0A9P4N9L7</accession>
<dbReference type="AlphaFoldDB" id="A0A9P4N9L7"/>
<proteinExistence type="predicted"/>
<gene>
    <name evidence="2" type="ORF">CC78DRAFT_612616</name>
</gene>
<evidence type="ECO:0000256" key="1">
    <source>
        <dbReference type="SAM" id="Phobius"/>
    </source>
</evidence>
<reference evidence="3" key="1">
    <citation type="journal article" date="2020" name="Stud. Mycol.">
        <title>101 Dothideomycetes genomes: A test case for predicting lifestyles and emergence of pathogens.</title>
        <authorList>
            <person name="Haridas S."/>
            <person name="Albert R."/>
            <person name="Binder M."/>
            <person name="Bloem J."/>
            <person name="LaButti K."/>
            <person name="Salamov A."/>
            <person name="Andreopoulos B."/>
            <person name="Baker S."/>
            <person name="Barry K."/>
            <person name="Bills G."/>
            <person name="Bluhm B."/>
            <person name="Cannon C."/>
            <person name="Castanera R."/>
            <person name="Culley D."/>
            <person name="Daum C."/>
            <person name="Ezra D."/>
            <person name="Gonzalez J."/>
            <person name="Henrissat B."/>
            <person name="Kuo A."/>
            <person name="Liang C."/>
            <person name="Lipzen A."/>
            <person name="Lutzoni F."/>
            <person name="Magnuson J."/>
            <person name="Mondo S."/>
            <person name="Nolan M."/>
            <person name="Ohm R."/>
            <person name="Pangilinan J."/>
            <person name="Park H.-J."/>
            <person name="Ramirez L."/>
            <person name="Alfaro M."/>
            <person name="Sun H."/>
            <person name="Tritt A."/>
            <person name="Yoshinaga Y."/>
            <person name="Zwiers L.-H."/>
            <person name="Turgeon B."/>
            <person name="Goodwin S."/>
            <person name="Spatafora J."/>
            <person name="Crous P."/>
            <person name="Grigoriev I."/>
        </authorList>
    </citation>
    <scope>NUCLEOTIDE SEQUENCE [LARGE SCALE GENOMIC DNA]</scope>
    <source>
        <strain evidence="3">CBS 304.66</strain>
    </source>
</reference>
<evidence type="ECO:0000313" key="2">
    <source>
        <dbReference type="EMBL" id="KAF2269149.1"/>
    </source>
</evidence>
<dbReference type="EMBL" id="ML986583">
    <property type="protein sequence ID" value="KAF2269149.1"/>
    <property type="molecule type" value="Genomic_DNA"/>
</dbReference>
<sequence length="220" mass="23531">MATSALLGLSIHATPPLITFLRLTPLLSATASLTHAYMELITTSSFLSPPPTTSFTTTQFMQIPPPNPTSPAISNAAYLSQLEDAREKVLPAWFVNFFNSGVWSVIGLNSISTLSAVANVFLFPTGLGPYRTYYIAGLVAALGHYIGVPFVAKSVDGLARTCVRQVNCEEIGSQRKEKGQASRWLSEWVGYHKIRMATVDVFALASFGIGVIGVLSGGSS</sequence>
<keyword evidence="3" id="KW-1185">Reference proteome</keyword>
<name>A0A9P4N9L7_9PLEO</name>
<feature type="transmembrane region" description="Helical" evidence="1">
    <location>
        <begin position="101"/>
        <end position="121"/>
    </location>
</feature>
<feature type="transmembrane region" description="Helical" evidence="1">
    <location>
        <begin position="133"/>
        <end position="152"/>
    </location>
</feature>
<keyword evidence="1" id="KW-1133">Transmembrane helix</keyword>
<keyword evidence="1" id="KW-0472">Membrane</keyword>
<dbReference type="OrthoDB" id="1523883at2759"/>
<dbReference type="Proteomes" id="UP000800093">
    <property type="component" value="Unassembled WGS sequence"/>
</dbReference>
<evidence type="ECO:0000313" key="3">
    <source>
        <dbReference type="Proteomes" id="UP000800093"/>
    </source>
</evidence>
<keyword evidence="1" id="KW-0812">Transmembrane</keyword>
<feature type="transmembrane region" description="Helical" evidence="1">
    <location>
        <begin position="194"/>
        <end position="215"/>
    </location>
</feature>
<protein>
    <submittedName>
        <fullName evidence="2">Uncharacterized protein</fullName>
    </submittedName>
</protein>
<comment type="caution">
    <text evidence="2">The sequence shown here is derived from an EMBL/GenBank/DDBJ whole genome shotgun (WGS) entry which is preliminary data.</text>
</comment>